<feature type="transmembrane region" description="Helical" evidence="10">
    <location>
        <begin position="86"/>
        <end position="106"/>
    </location>
</feature>
<sequence>MTANEWPRGRWAWGAGLGVAALEVLTVLDLSQHYRVPLGAVLVLGLARALGLALVWLRPRAALVVSLLTTAITAAVTVPISPSEPWPWATTAAFGTSFVLAIAGARGLGRRELLTWWIVIQVLGAVATALAPERGDWVELFVMAVLSGVAVVVGDLLRSRAETRRRLVEQESISKEERAERERLQERARIARELHDVVAHHLSVVVVRADSAPHRLPTLQDDVRAEFVEIADAARASLTEMRRVLRLLRHQPLDQPLEQPPMGELGPQPGLIQLEDLVASTRQAGADVRLDDGVPTGLDPAVELAAYRVVQEALSNAVRHSPKSAVQVTVRRQGDDLALKVWNGPARSDELPMPGSGHGLVGIRERVALLDGTVSAGPTPEGGYLVEASIPVGEEVASADQGAGG</sequence>
<dbReference type="CDD" id="cd16917">
    <property type="entry name" value="HATPase_UhpB-NarQ-NarX-like"/>
    <property type="match status" value="1"/>
</dbReference>
<feature type="transmembrane region" description="Helical" evidence="10">
    <location>
        <begin position="12"/>
        <end position="30"/>
    </location>
</feature>
<evidence type="ECO:0000259" key="12">
    <source>
        <dbReference type="Pfam" id="PF07730"/>
    </source>
</evidence>
<evidence type="ECO:0000256" key="7">
    <source>
        <dbReference type="ARBA" id="ARBA00022840"/>
    </source>
</evidence>
<evidence type="ECO:0000256" key="9">
    <source>
        <dbReference type="SAM" id="Coils"/>
    </source>
</evidence>
<feature type="coiled-coil region" evidence="9">
    <location>
        <begin position="167"/>
        <end position="194"/>
    </location>
</feature>
<dbReference type="InterPro" id="IPR036890">
    <property type="entry name" value="HATPase_C_sf"/>
</dbReference>
<dbReference type="GO" id="GO:0000155">
    <property type="term" value="F:phosphorelay sensor kinase activity"/>
    <property type="evidence" value="ECO:0007669"/>
    <property type="project" value="InterPro"/>
</dbReference>
<dbReference type="AlphaFoldDB" id="A0A4R2HNS8"/>
<feature type="transmembrane region" description="Helical" evidence="10">
    <location>
        <begin position="113"/>
        <end position="131"/>
    </location>
</feature>
<reference evidence="13 14" key="1">
    <citation type="journal article" date="2015" name="Stand. Genomic Sci.">
        <title>Genomic Encyclopedia of Bacterial and Archaeal Type Strains, Phase III: the genomes of soil and plant-associated and newly described type strains.</title>
        <authorList>
            <person name="Whitman W.B."/>
            <person name="Woyke T."/>
            <person name="Klenk H.P."/>
            <person name="Zhou Y."/>
            <person name="Lilburn T.G."/>
            <person name="Beck B.J."/>
            <person name="De Vos P."/>
            <person name="Vandamme P."/>
            <person name="Eisen J.A."/>
            <person name="Garrity G."/>
            <person name="Hugenholtz P."/>
            <person name="Kyrpides N.C."/>
        </authorList>
    </citation>
    <scope>NUCLEOTIDE SEQUENCE [LARGE SCALE GENOMIC DNA]</scope>
    <source>
        <strain evidence="13 14">VKM Ac-2572</strain>
    </source>
</reference>
<keyword evidence="8" id="KW-0902">Two-component regulatory system</keyword>
<evidence type="ECO:0000256" key="5">
    <source>
        <dbReference type="ARBA" id="ARBA00022741"/>
    </source>
</evidence>
<keyword evidence="10" id="KW-1133">Transmembrane helix</keyword>
<proteinExistence type="predicted"/>
<dbReference type="Gene3D" id="1.20.5.1930">
    <property type="match status" value="1"/>
</dbReference>
<evidence type="ECO:0000259" key="11">
    <source>
        <dbReference type="Pfam" id="PF02518"/>
    </source>
</evidence>
<dbReference type="GO" id="GO:0016020">
    <property type="term" value="C:membrane"/>
    <property type="evidence" value="ECO:0007669"/>
    <property type="project" value="InterPro"/>
</dbReference>
<dbReference type="SUPFAM" id="SSF55874">
    <property type="entry name" value="ATPase domain of HSP90 chaperone/DNA topoisomerase II/histidine kinase"/>
    <property type="match status" value="1"/>
</dbReference>
<feature type="transmembrane region" description="Helical" evidence="10">
    <location>
        <begin position="62"/>
        <end position="80"/>
    </location>
</feature>
<dbReference type="Pfam" id="PF02518">
    <property type="entry name" value="HATPase_c"/>
    <property type="match status" value="1"/>
</dbReference>
<protein>
    <recommendedName>
        <fullName evidence="2">histidine kinase</fullName>
        <ecNumber evidence="2">2.7.13.3</ecNumber>
    </recommendedName>
</protein>
<dbReference type="InterPro" id="IPR050482">
    <property type="entry name" value="Sensor_HK_TwoCompSys"/>
</dbReference>
<evidence type="ECO:0000313" key="14">
    <source>
        <dbReference type="Proteomes" id="UP000294508"/>
    </source>
</evidence>
<keyword evidence="5" id="KW-0547">Nucleotide-binding</keyword>
<keyword evidence="3" id="KW-0597">Phosphoprotein</keyword>
<comment type="caution">
    <text evidence="13">The sequence shown here is derived from an EMBL/GenBank/DDBJ whole genome shotgun (WGS) entry which is preliminary data.</text>
</comment>
<evidence type="ECO:0000256" key="10">
    <source>
        <dbReference type="SAM" id="Phobius"/>
    </source>
</evidence>
<keyword evidence="10" id="KW-0472">Membrane</keyword>
<feature type="transmembrane region" description="Helical" evidence="10">
    <location>
        <begin position="36"/>
        <end position="57"/>
    </location>
</feature>
<evidence type="ECO:0000256" key="3">
    <source>
        <dbReference type="ARBA" id="ARBA00022553"/>
    </source>
</evidence>
<organism evidence="13 14">
    <name type="scientific">Kribbella steppae</name>
    <dbReference type="NCBI Taxonomy" id="2512223"/>
    <lineage>
        <taxon>Bacteria</taxon>
        <taxon>Bacillati</taxon>
        <taxon>Actinomycetota</taxon>
        <taxon>Actinomycetes</taxon>
        <taxon>Propionibacteriales</taxon>
        <taxon>Kribbellaceae</taxon>
        <taxon>Kribbella</taxon>
    </lineage>
</organism>
<keyword evidence="9" id="KW-0175">Coiled coil</keyword>
<keyword evidence="7" id="KW-0067">ATP-binding</keyword>
<feature type="domain" description="Signal transduction histidine kinase subgroup 3 dimerisation and phosphoacceptor" evidence="12">
    <location>
        <begin position="186"/>
        <end position="252"/>
    </location>
</feature>
<evidence type="ECO:0000256" key="4">
    <source>
        <dbReference type="ARBA" id="ARBA00022679"/>
    </source>
</evidence>
<evidence type="ECO:0000256" key="8">
    <source>
        <dbReference type="ARBA" id="ARBA00023012"/>
    </source>
</evidence>
<evidence type="ECO:0000256" key="6">
    <source>
        <dbReference type="ARBA" id="ARBA00022777"/>
    </source>
</evidence>
<dbReference type="InterPro" id="IPR011712">
    <property type="entry name" value="Sig_transdc_His_kin_sub3_dim/P"/>
</dbReference>
<dbReference type="InterPro" id="IPR003594">
    <property type="entry name" value="HATPase_dom"/>
</dbReference>
<dbReference type="EC" id="2.7.13.3" evidence="2"/>
<dbReference type="Pfam" id="PF07730">
    <property type="entry name" value="HisKA_3"/>
    <property type="match status" value="1"/>
</dbReference>
<evidence type="ECO:0000313" key="13">
    <source>
        <dbReference type="EMBL" id="TCO32804.1"/>
    </source>
</evidence>
<comment type="catalytic activity">
    <reaction evidence="1">
        <text>ATP + protein L-histidine = ADP + protein N-phospho-L-histidine.</text>
        <dbReference type="EC" id="2.7.13.3"/>
    </reaction>
</comment>
<dbReference type="PANTHER" id="PTHR24421">
    <property type="entry name" value="NITRATE/NITRITE SENSOR PROTEIN NARX-RELATED"/>
    <property type="match status" value="1"/>
</dbReference>
<name>A0A4R2HNS8_9ACTN</name>
<feature type="domain" description="Histidine kinase/HSP90-like ATPase" evidence="11">
    <location>
        <begin position="303"/>
        <end position="392"/>
    </location>
</feature>
<accession>A0A4R2HNS8</accession>
<dbReference type="Proteomes" id="UP000294508">
    <property type="component" value="Unassembled WGS sequence"/>
</dbReference>
<dbReference type="GO" id="GO:0046983">
    <property type="term" value="F:protein dimerization activity"/>
    <property type="evidence" value="ECO:0007669"/>
    <property type="project" value="InterPro"/>
</dbReference>
<dbReference type="OrthoDB" id="227596at2"/>
<dbReference type="EMBL" id="SLWN01000004">
    <property type="protein sequence ID" value="TCO32804.1"/>
    <property type="molecule type" value="Genomic_DNA"/>
</dbReference>
<gene>
    <name evidence="13" type="ORF">EV652_104410</name>
</gene>
<dbReference type="PANTHER" id="PTHR24421:SF10">
    <property type="entry name" value="NITRATE_NITRITE SENSOR PROTEIN NARQ"/>
    <property type="match status" value="1"/>
</dbReference>
<keyword evidence="6 13" id="KW-0418">Kinase</keyword>
<evidence type="ECO:0000256" key="1">
    <source>
        <dbReference type="ARBA" id="ARBA00000085"/>
    </source>
</evidence>
<keyword evidence="10" id="KW-0812">Transmembrane</keyword>
<dbReference type="Gene3D" id="3.30.565.10">
    <property type="entry name" value="Histidine kinase-like ATPase, C-terminal domain"/>
    <property type="match status" value="1"/>
</dbReference>
<evidence type="ECO:0000256" key="2">
    <source>
        <dbReference type="ARBA" id="ARBA00012438"/>
    </source>
</evidence>
<dbReference type="GO" id="GO:0005524">
    <property type="term" value="F:ATP binding"/>
    <property type="evidence" value="ECO:0007669"/>
    <property type="project" value="UniProtKB-KW"/>
</dbReference>
<feature type="transmembrane region" description="Helical" evidence="10">
    <location>
        <begin position="137"/>
        <end position="157"/>
    </location>
</feature>
<dbReference type="RefSeq" id="WP_132209552.1">
    <property type="nucleotide sequence ID" value="NZ_SLWN01000004.1"/>
</dbReference>
<keyword evidence="14" id="KW-1185">Reference proteome</keyword>
<keyword evidence="4" id="KW-0808">Transferase</keyword>